<comment type="similarity">
    <text evidence="4 5">Belongs to the universal ribosomal protein uS15 family.</text>
</comment>
<dbReference type="HAMAP" id="MF_01343_B">
    <property type="entry name" value="Ribosomal_uS15_B"/>
    <property type="match status" value="1"/>
</dbReference>
<keyword evidence="8" id="KW-1185">Reference proteome</keyword>
<dbReference type="EMBL" id="NXLQ01000008">
    <property type="protein sequence ID" value="RDU65983.1"/>
    <property type="molecule type" value="Genomic_DNA"/>
</dbReference>
<keyword evidence="1 4" id="KW-0689">Ribosomal protein</keyword>
<dbReference type="SUPFAM" id="SSF47060">
    <property type="entry name" value="S15/NS1 RNA-binding domain"/>
    <property type="match status" value="1"/>
</dbReference>
<dbReference type="Gene3D" id="1.10.287.10">
    <property type="entry name" value="S15/NS1, RNA-binding"/>
    <property type="match status" value="1"/>
</dbReference>
<name>A0A3D8ILI6_9HELI</name>
<reference evidence="7 8" key="1">
    <citation type="submission" date="2018-04" db="EMBL/GenBank/DDBJ databases">
        <title>Novel Campyloabacter and Helicobacter Species and Strains.</title>
        <authorList>
            <person name="Mannion A.J."/>
            <person name="Shen Z."/>
            <person name="Fox J.G."/>
        </authorList>
    </citation>
    <scope>NUCLEOTIDE SEQUENCE [LARGE SCALE GENOMIC DNA]</scope>
    <source>
        <strain evidence="7 8">MIT 17-337</strain>
    </source>
</reference>
<dbReference type="PANTHER" id="PTHR23321:SF26">
    <property type="entry name" value="SMALL RIBOSOMAL SUBUNIT PROTEIN US15M"/>
    <property type="match status" value="1"/>
</dbReference>
<dbReference type="OrthoDB" id="9799262at2"/>
<comment type="function">
    <text evidence="4">Forms an intersubunit bridge (bridge B4) with the 23S rRNA of the 50S subunit in the ribosome.</text>
</comment>
<dbReference type="InterPro" id="IPR005290">
    <property type="entry name" value="Ribosomal_uS15_bac-type"/>
</dbReference>
<keyword evidence="2 4" id="KW-0687">Ribonucleoprotein</keyword>
<dbReference type="RefSeq" id="WP_115542935.1">
    <property type="nucleotide sequence ID" value="NZ_NXLQ01000008.1"/>
</dbReference>
<proteinExistence type="inferred from homology"/>
<comment type="function">
    <text evidence="4 6">One of the primary rRNA binding proteins, it binds directly to 16S rRNA where it helps nucleate assembly of the platform of the 30S subunit by binding and bridging several RNA helices of the 16S rRNA.</text>
</comment>
<comment type="subunit">
    <text evidence="3 4">Part of the 30S ribosomal subunit. Forms a bridge to the 50S subunit in the 70S ribosome, contacting the 23S rRNA.</text>
</comment>
<keyword evidence="4 6" id="KW-0699">rRNA-binding</keyword>
<evidence type="ECO:0000256" key="4">
    <source>
        <dbReference type="HAMAP-Rule" id="MF_01343"/>
    </source>
</evidence>
<evidence type="ECO:0000256" key="1">
    <source>
        <dbReference type="ARBA" id="ARBA00022980"/>
    </source>
</evidence>
<organism evidence="7 8">
    <name type="scientific">Helicobacter didelphidarum</name>
    <dbReference type="NCBI Taxonomy" id="2040648"/>
    <lineage>
        <taxon>Bacteria</taxon>
        <taxon>Pseudomonadati</taxon>
        <taxon>Campylobacterota</taxon>
        <taxon>Epsilonproteobacteria</taxon>
        <taxon>Campylobacterales</taxon>
        <taxon>Helicobacteraceae</taxon>
        <taxon>Helicobacter</taxon>
    </lineage>
</organism>
<evidence type="ECO:0000256" key="6">
    <source>
        <dbReference type="RuleBase" id="RU004524"/>
    </source>
</evidence>
<evidence type="ECO:0000256" key="5">
    <source>
        <dbReference type="RuleBase" id="RU003919"/>
    </source>
</evidence>
<evidence type="ECO:0000256" key="2">
    <source>
        <dbReference type="ARBA" id="ARBA00023274"/>
    </source>
</evidence>
<sequence>MATELANKQEIISQFARNDKDTGSSEVQIALLTHRITNLTEHLKKNPKDHSSRLGLLKLVSQRKSLLRYIKNTKYDVYMKTIKTLNIKDKA</sequence>
<evidence type="ECO:0000313" key="8">
    <source>
        <dbReference type="Proteomes" id="UP000256379"/>
    </source>
</evidence>
<dbReference type="CDD" id="cd00353">
    <property type="entry name" value="Ribosomal_S15p_S13e"/>
    <property type="match status" value="1"/>
</dbReference>
<dbReference type="SMART" id="SM01387">
    <property type="entry name" value="Ribosomal_S15"/>
    <property type="match status" value="1"/>
</dbReference>
<accession>A0A3D8ILI6</accession>
<dbReference type="GO" id="GO:0003735">
    <property type="term" value="F:structural constituent of ribosome"/>
    <property type="evidence" value="ECO:0007669"/>
    <property type="project" value="InterPro"/>
</dbReference>
<dbReference type="Proteomes" id="UP000256379">
    <property type="component" value="Unassembled WGS sequence"/>
</dbReference>
<dbReference type="Gene3D" id="6.10.250.3130">
    <property type="match status" value="1"/>
</dbReference>
<comment type="caution">
    <text evidence="7">The sequence shown here is derived from an EMBL/GenBank/DDBJ whole genome shotgun (WGS) entry which is preliminary data.</text>
</comment>
<dbReference type="InterPro" id="IPR000589">
    <property type="entry name" value="Ribosomal_uS15"/>
</dbReference>
<dbReference type="GO" id="GO:0022627">
    <property type="term" value="C:cytosolic small ribosomal subunit"/>
    <property type="evidence" value="ECO:0007669"/>
    <property type="project" value="TreeGrafter"/>
</dbReference>
<dbReference type="AlphaFoldDB" id="A0A3D8ILI6"/>
<dbReference type="Pfam" id="PF00312">
    <property type="entry name" value="Ribosomal_S15"/>
    <property type="match status" value="1"/>
</dbReference>
<dbReference type="GO" id="GO:0019843">
    <property type="term" value="F:rRNA binding"/>
    <property type="evidence" value="ECO:0007669"/>
    <property type="project" value="UniProtKB-UniRule"/>
</dbReference>
<dbReference type="PANTHER" id="PTHR23321">
    <property type="entry name" value="RIBOSOMAL PROTEIN S15, BACTERIAL AND ORGANELLAR"/>
    <property type="match status" value="1"/>
</dbReference>
<dbReference type="GO" id="GO:0006412">
    <property type="term" value="P:translation"/>
    <property type="evidence" value="ECO:0007669"/>
    <property type="project" value="UniProtKB-UniRule"/>
</dbReference>
<dbReference type="FunFam" id="1.10.287.10:FF:000002">
    <property type="entry name" value="30S ribosomal protein S15"/>
    <property type="match status" value="1"/>
</dbReference>
<evidence type="ECO:0000313" key="7">
    <source>
        <dbReference type="EMBL" id="RDU65983.1"/>
    </source>
</evidence>
<dbReference type="InterPro" id="IPR009068">
    <property type="entry name" value="uS15_NS1_RNA-bd_sf"/>
</dbReference>
<dbReference type="PROSITE" id="PS00362">
    <property type="entry name" value="RIBOSOMAL_S15"/>
    <property type="match status" value="1"/>
</dbReference>
<protein>
    <recommendedName>
        <fullName evidence="4">Small ribosomal subunit protein uS15</fullName>
    </recommendedName>
</protein>
<evidence type="ECO:0000256" key="3">
    <source>
        <dbReference type="ARBA" id="ARBA00064542"/>
    </source>
</evidence>
<keyword evidence="4 6" id="KW-0694">RNA-binding</keyword>
<dbReference type="NCBIfam" id="TIGR00952">
    <property type="entry name" value="S15_bact"/>
    <property type="match status" value="1"/>
</dbReference>
<gene>
    <name evidence="4 7" type="primary">rpsO</name>
    <name evidence="7" type="ORF">CQA53_05010</name>
</gene>